<evidence type="ECO:0000313" key="9">
    <source>
        <dbReference type="Proteomes" id="UP000287233"/>
    </source>
</evidence>
<dbReference type="Gene3D" id="2.60.15.10">
    <property type="entry name" value="F0F1 ATP synthase delta/epsilon subunit, N-terminal"/>
    <property type="match status" value="1"/>
</dbReference>
<comment type="subcellular location">
    <subcellularLocation>
        <location evidence="1">Endomembrane system</location>
        <topology evidence="1">Peripheral membrane protein</topology>
    </subcellularLocation>
</comment>
<comment type="similarity">
    <text evidence="2">Belongs to the ATPase epsilon chain family.</text>
</comment>
<evidence type="ECO:0000256" key="2">
    <source>
        <dbReference type="ARBA" id="ARBA00005712"/>
    </source>
</evidence>
<reference evidence="9" key="1">
    <citation type="submission" date="2018-12" db="EMBL/GenBank/DDBJ databases">
        <title>Complete genome sequence of an uncultured bacterium of the candidate phylum Bipolaricaulota.</title>
        <authorList>
            <person name="Kadnikov V.V."/>
            <person name="Mardanov A.V."/>
            <person name="Beletsky A.V."/>
            <person name="Frank Y.A."/>
            <person name="Karnachuk O.V."/>
            <person name="Ravin N.V."/>
        </authorList>
    </citation>
    <scope>NUCLEOTIDE SEQUENCE [LARGE SCALE GENOMIC DNA]</scope>
</reference>
<dbReference type="InterPro" id="IPR001469">
    <property type="entry name" value="ATP_synth_F1_dsu/esu"/>
</dbReference>
<keyword evidence="6" id="KW-0139">CF(1)</keyword>
<dbReference type="AlphaFoldDB" id="A0A410FTQ0"/>
<gene>
    <name evidence="8" type="ORF">BIP78_0627</name>
</gene>
<evidence type="ECO:0000256" key="1">
    <source>
        <dbReference type="ARBA" id="ARBA00004184"/>
    </source>
</evidence>
<keyword evidence="6" id="KW-0066">ATP synthesis</keyword>
<dbReference type="Pfam" id="PF02823">
    <property type="entry name" value="ATP-synt_DE_N"/>
    <property type="match status" value="1"/>
</dbReference>
<accession>A0A410FTQ0</accession>
<dbReference type="Proteomes" id="UP000287233">
    <property type="component" value="Chromosome"/>
</dbReference>
<evidence type="ECO:0000259" key="7">
    <source>
        <dbReference type="Pfam" id="PF02823"/>
    </source>
</evidence>
<dbReference type="SUPFAM" id="SSF51344">
    <property type="entry name" value="Epsilon subunit of F1F0-ATP synthase N-terminal domain"/>
    <property type="match status" value="1"/>
</dbReference>
<sequence length="90" mass="9490">MECQIVACDRVVFSGSAAGVYARSRDGWFGVLPGHARAVFALADAPLRVLTSDGTVAFHIQGGTLYVEPQRVTVFSERASPMPAHPSTAG</sequence>
<organism evidence="8 9">
    <name type="scientific">Bipolaricaulis sibiricus</name>
    <dbReference type="NCBI Taxonomy" id="2501609"/>
    <lineage>
        <taxon>Bacteria</taxon>
        <taxon>Candidatus Bipolaricaulota</taxon>
        <taxon>Candidatus Bipolaricaulia</taxon>
        <taxon>Candidatus Bipolaricaulales</taxon>
        <taxon>Candidatus Bipolaricaulaceae</taxon>
        <taxon>Candidatus Bipolaricaulis</taxon>
    </lineage>
</organism>
<name>A0A410FTQ0_BIPS1</name>
<dbReference type="GO" id="GO:0012505">
    <property type="term" value="C:endomembrane system"/>
    <property type="evidence" value="ECO:0007669"/>
    <property type="project" value="UniProtKB-SubCell"/>
</dbReference>
<dbReference type="GO" id="GO:0046933">
    <property type="term" value="F:proton-transporting ATP synthase activity, rotational mechanism"/>
    <property type="evidence" value="ECO:0007669"/>
    <property type="project" value="InterPro"/>
</dbReference>
<dbReference type="CDD" id="cd12152">
    <property type="entry name" value="F1-ATPase_delta"/>
    <property type="match status" value="1"/>
</dbReference>
<dbReference type="InterPro" id="IPR036771">
    <property type="entry name" value="ATPsynth_dsu/esu_N"/>
</dbReference>
<evidence type="ECO:0000256" key="4">
    <source>
        <dbReference type="ARBA" id="ARBA00023065"/>
    </source>
</evidence>
<dbReference type="InterPro" id="IPR020546">
    <property type="entry name" value="ATP_synth_F1_dsu/esu_N"/>
</dbReference>
<keyword evidence="4" id="KW-0406">Ion transport</keyword>
<keyword evidence="5" id="KW-0472">Membrane</keyword>
<dbReference type="GO" id="GO:0045259">
    <property type="term" value="C:proton-transporting ATP synthase complex"/>
    <property type="evidence" value="ECO:0007669"/>
    <property type="project" value="UniProtKB-KW"/>
</dbReference>
<dbReference type="KEGG" id="bih:BIP78_0627"/>
<protein>
    <recommendedName>
        <fullName evidence="7">ATP synthase F1 complex delta/epsilon subunit N-terminal domain-containing protein</fullName>
    </recommendedName>
</protein>
<evidence type="ECO:0000256" key="3">
    <source>
        <dbReference type="ARBA" id="ARBA00022448"/>
    </source>
</evidence>
<feature type="domain" description="ATP synthase F1 complex delta/epsilon subunit N-terminal" evidence="7">
    <location>
        <begin position="1"/>
        <end position="79"/>
    </location>
</feature>
<keyword evidence="3" id="KW-0813">Transport</keyword>
<proteinExistence type="inferred from homology"/>
<evidence type="ECO:0000256" key="6">
    <source>
        <dbReference type="ARBA" id="ARBA00023196"/>
    </source>
</evidence>
<evidence type="ECO:0000256" key="5">
    <source>
        <dbReference type="ARBA" id="ARBA00023136"/>
    </source>
</evidence>
<evidence type="ECO:0000313" key="8">
    <source>
        <dbReference type="EMBL" id="QAA76393.1"/>
    </source>
</evidence>
<dbReference type="EMBL" id="CP034928">
    <property type="protein sequence ID" value="QAA76393.1"/>
    <property type="molecule type" value="Genomic_DNA"/>
</dbReference>